<dbReference type="NCBIfam" id="NF033927">
    <property type="entry name" value="alph_xenorhab_B"/>
    <property type="match status" value="1"/>
</dbReference>
<proteinExistence type="predicted"/>
<name>A0A8H2NSQ2_PSEFL</name>
<organism evidence="2 3">
    <name type="scientific">Pseudomonas fluorescens</name>
    <dbReference type="NCBI Taxonomy" id="294"/>
    <lineage>
        <taxon>Bacteria</taxon>
        <taxon>Pseudomonadati</taxon>
        <taxon>Pseudomonadota</taxon>
        <taxon>Gammaproteobacteria</taxon>
        <taxon>Pseudomonadales</taxon>
        <taxon>Pseudomonadaceae</taxon>
        <taxon>Pseudomonas</taxon>
    </lineage>
</organism>
<protein>
    <recommendedName>
        <fullName evidence="4">Binary cytotoxin component</fullName>
    </recommendedName>
</protein>
<reference evidence="2 3" key="1">
    <citation type="submission" date="2019-09" db="EMBL/GenBank/DDBJ databases">
        <authorList>
            <person name="Chandra G."/>
            <person name="Truman W A."/>
        </authorList>
    </citation>
    <scope>NUCLEOTIDE SEQUENCE [LARGE SCALE GENOMIC DNA]</scope>
    <source>
        <strain evidence="2">PS900</strain>
    </source>
</reference>
<evidence type="ECO:0000256" key="1">
    <source>
        <dbReference type="SAM" id="Coils"/>
    </source>
</evidence>
<dbReference type="InterPro" id="IPR047760">
    <property type="entry name" value="XaxB-like"/>
</dbReference>
<evidence type="ECO:0008006" key="4">
    <source>
        <dbReference type="Google" id="ProtNLM"/>
    </source>
</evidence>
<dbReference type="EMBL" id="CABVIE010000008">
    <property type="protein sequence ID" value="VVP02689.1"/>
    <property type="molecule type" value="Genomic_DNA"/>
</dbReference>
<keyword evidence="1" id="KW-0175">Coiled coil</keyword>
<dbReference type="AlphaFoldDB" id="A0A8H2NSQ2"/>
<gene>
    <name evidence="2" type="ORF">PS900_02923</name>
</gene>
<sequence>MTVHTLDTSFNYPAPDMKKIKESREALNYKIRTLSTIYLPVLREQLESLQEEINSTDQQALSTLTLTPTVLPISEIQHFHTIIKKIKLETPTPEQQEAIDNFYEEIKTLIETGTSETSKLSTALNNNLTNLKAVTLSDNQYRIKELETSISNATPYIPEEKGAIARLEKNESELTAAIKLIEATDTFSVIKEFLLTAEKLAGLNLSAPQVELVKAGITAAGKILNLISDRIKYDDLIKARSEIQKRLDDRRRNLARINQDIQTLQNHKNQLEEFQSVQTPRESYTQELSILADAINKFLKITKYDRAEDLDSVVKRFIEQSDIFMEHLNSLHGQWKS</sequence>
<dbReference type="RefSeq" id="WP_150754353.1">
    <property type="nucleotide sequence ID" value="NZ_CABVHR010000009.1"/>
</dbReference>
<evidence type="ECO:0000313" key="2">
    <source>
        <dbReference type="EMBL" id="VVP02689.1"/>
    </source>
</evidence>
<comment type="caution">
    <text evidence="2">The sequence shown here is derived from an EMBL/GenBank/DDBJ whole genome shotgun (WGS) entry which is preliminary data.</text>
</comment>
<evidence type="ECO:0000313" key="3">
    <source>
        <dbReference type="Proteomes" id="UP000325723"/>
    </source>
</evidence>
<feature type="coiled-coil region" evidence="1">
    <location>
        <begin position="240"/>
        <end position="277"/>
    </location>
</feature>
<dbReference type="Proteomes" id="UP000325723">
    <property type="component" value="Unassembled WGS sequence"/>
</dbReference>
<accession>A0A8H2NSQ2</accession>